<reference evidence="1" key="1">
    <citation type="submission" date="2023-07" db="EMBL/GenBank/DDBJ databases">
        <authorList>
            <person name="Pelsma A.J. K."/>
        </authorList>
    </citation>
    <scope>NUCLEOTIDE SEQUENCE</scope>
</reference>
<dbReference type="InterPro" id="IPR048683">
    <property type="entry name" value="Sf6_terminase"/>
</dbReference>
<sequence length="156" mass="17428">MSTGRPRIRPRPSDEGVLELICDGLAVGNSIKVVCAPEDMPCYQEVYREMARNGVFANAIAHARAAQQDFEMDACIDMADAATAEDWQVVRMRIWARQWRASKLAPKKYGDKASMEVTGKDGGPIETRELTPLEFARRIGFIFARAEREMGDCENG</sequence>
<evidence type="ECO:0000313" key="1">
    <source>
        <dbReference type="EMBL" id="CAJ0854092.1"/>
    </source>
</evidence>
<dbReference type="EMBL" id="OY288114">
    <property type="protein sequence ID" value="CAJ0854092.1"/>
    <property type="molecule type" value="Genomic_DNA"/>
</dbReference>
<gene>
    <name evidence="1" type="ORF">AMST5_00707</name>
</gene>
<dbReference type="Gene3D" id="1.10.10.60">
    <property type="entry name" value="Homeodomain-like"/>
    <property type="match status" value="1"/>
</dbReference>
<dbReference type="Pfam" id="PF20901">
    <property type="entry name" value="Sf6_terminase"/>
    <property type="match status" value="1"/>
</dbReference>
<protein>
    <submittedName>
        <fullName evidence="1">Uncharacterized protein</fullName>
    </submittedName>
</protein>
<name>A0AA48LY69_9ZZZZ</name>
<accession>A0AA48LY69</accession>
<proteinExistence type="predicted"/>
<organism evidence="1">
    <name type="scientific">freshwater sediment metagenome</name>
    <dbReference type="NCBI Taxonomy" id="556182"/>
    <lineage>
        <taxon>unclassified sequences</taxon>
        <taxon>metagenomes</taxon>
        <taxon>ecological metagenomes</taxon>
    </lineage>
</organism>
<dbReference type="AlphaFoldDB" id="A0AA48LY69"/>